<keyword evidence="3" id="KW-1185">Reference proteome</keyword>
<reference evidence="2 3" key="1">
    <citation type="submission" date="2023-03" db="EMBL/GenBank/DDBJ databases">
        <title>Isolation and description of six Streptomyces strains from soil environments, able to metabolize different microbial glucans.</title>
        <authorList>
            <person name="Widen T."/>
            <person name="Larsbrink J."/>
        </authorList>
    </citation>
    <scope>NUCLEOTIDE SEQUENCE [LARGE SCALE GENOMIC DNA]</scope>
    <source>
        <strain evidence="2 3">Mut1</strain>
    </source>
</reference>
<dbReference type="EMBL" id="CP120997">
    <property type="protein sequence ID" value="WLQ34336.1"/>
    <property type="molecule type" value="Genomic_DNA"/>
</dbReference>
<evidence type="ECO:0000313" key="3">
    <source>
        <dbReference type="Proteomes" id="UP001239522"/>
    </source>
</evidence>
<name>A0ABY9HLE5_9ACTN</name>
<dbReference type="RefSeq" id="WP_306054429.1">
    <property type="nucleotide sequence ID" value="NZ_CP120997.1"/>
</dbReference>
<keyword evidence="1" id="KW-0812">Transmembrane</keyword>
<sequence length="195" mass="20830">MSELLSDLRSGRATAMHVVYVSPMEVRARWSVGLLGEKELTYHSAETPGSPNTQEEFTDLIRLRLGTADEGVSLDSADPLSSLGGLSILVPILYWRFIALAWLKWAILLAFLIVLADICMRGSLRAVSAGYWLAACVLLGSGAPAYLWSEPSSLRRESGTGVAAVAGISGWGVVVRTLGWFGGVVLLGVAVLALR</sequence>
<evidence type="ECO:0000313" key="2">
    <source>
        <dbReference type="EMBL" id="WLQ34336.1"/>
    </source>
</evidence>
<dbReference type="Proteomes" id="UP001239522">
    <property type="component" value="Chromosome"/>
</dbReference>
<evidence type="ECO:0000256" key="1">
    <source>
        <dbReference type="SAM" id="Phobius"/>
    </source>
</evidence>
<proteinExistence type="predicted"/>
<evidence type="ECO:0008006" key="4">
    <source>
        <dbReference type="Google" id="ProtNLM"/>
    </source>
</evidence>
<gene>
    <name evidence="2" type="ORF">P8A18_13195</name>
</gene>
<feature type="transmembrane region" description="Helical" evidence="1">
    <location>
        <begin position="93"/>
        <end position="118"/>
    </location>
</feature>
<feature type="transmembrane region" description="Helical" evidence="1">
    <location>
        <begin position="130"/>
        <end position="148"/>
    </location>
</feature>
<keyword evidence="1" id="KW-1133">Transmembrane helix</keyword>
<accession>A0ABY9HLE5</accession>
<organism evidence="2 3">
    <name type="scientific">Streptomyces castrisilvae</name>
    <dbReference type="NCBI Taxonomy" id="3033811"/>
    <lineage>
        <taxon>Bacteria</taxon>
        <taxon>Bacillati</taxon>
        <taxon>Actinomycetota</taxon>
        <taxon>Actinomycetes</taxon>
        <taxon>Kitasatosporales</taxon>
        <taxon>Streptomycetaceae</taxon>
        <taxon>Streptomyces</taxon>
    </lineage>
</organism>
<protein>
    <recommendedName>
        <fullName evidence="4">Integral membrane protein</fullName>
    </recommendedName>
</protein>
<feature type="transmembrane region" description="Helical" evidence="1">
    <location>
        <begin position="168"/>
        <end position="194"/>
    </location>
</feature>
<keyword evidence="1" id="KW-0472">Membrane</keyword>